<evidence type="ECO:0000313" key="1">
    <source>
        <dbReference type="EMBL" id="GMH16084.1"/>
    </source>
</evidence>
<dbReference type="AlphaFoldDB" id="A0AAD3SSH6"/>
<keyword evidence="2" id="KW-1185">Reference proteome</keyword>
<sequence length="111" mass="12322">MGFPPSPYGMDSSAGNLGMCRTSFGRILGRRGEGFVLYRLNCILFQVDRRPLGMPSHLDLPRGLALLFGRNYAPRSGRAPSTELRWAPLLEQMSIRELWAPVVKGLVLSFG</sequence>
<dbReference type="EMBL" id="BSYO01000016">
    <property type="protein sequence ID" value="GMH16084.1"/>
    <property type="molecule type" value="Genomic_DNA"/>
</dbReference>
<protein>
    <submittedName>
        <fullName evidence="1">Uncharacterized protein</fullName>
    </submittedName>
</protein>
<reference evidence="1" key="1">
    <citation type="submission" date="2023-05" db="EMBL/GenBank/DDBJ databases">
        <title>Nepenthes gracilis genome sequencing.</title>
        <authorList>
            <person name="Fukushima K."/>
        </authorList>
    </citation>
    <scope>NUCLEOTIDE SEQUENCE</scope>
    <source>
        <strain evidence="1">SING2019-196</strain>
    </source>
</reference>
<name>A0AAD3SSH6_NEPGR</name>
<gene>
    <name evidence="1" type="ORF">Nepgr_017925</name>
</gene>
<proteinExistence type="predicted"/>
<accession>A0AAD3SSH6</accession>
<evidence type="ECO:0000313" key="2">
    <source>
        <dbReference type="Proteomes" id="UP001279734"/>
    </source>
</evidence>
<organism evidence="1 2">
    <name type="scientific">Nepenthes gracilis</name>
    <name type="common">Slender pitcher plant</name>
    <dbReference type="NCBI Taxonomy" id="150966"/>
    <lineage>
        <taxon>Eukaryota</taxon>
        <taxon>Viridiplantae</taxon>
        <taxon>Streptophyta</taxon>
        <taxon>Embryophyta</taxon>
        <taxon>Tracheophyta</taxon>
        <taxon>Spermatophyta</taxon>
        <taxon>Magnoliopsida</taxon>
        <taxon>eudicotyledons</taxon>
        <taxon>Gunneridae</taxon>
        <taxon>Pentapetalae</taxon>
        <taxon>Caryophyllales</taxon>
        <taxon>Nepenthaceae</taxon>
        <taxon>Nepenthes</taxon>
    </lineage>
</organism>
<dbReference type="Proteomes" id="UP001279734">
    <property type="component" value="Unassembled WGS sequence"/>
</dbReference>
<comment type="caution">
    <text evidence="1">The sequence shown here is derived from an EMBL/GenBank/DDBJ whole genome shotgun (WGS) entry which is preliminary data.</text>
</comment>